<dbReference type="GO" id="GO:0005829">
    <property type="term" value="C:cytosol"/>
    <property type="evidence" value="ECO:0007669"/>
    <property type="project" value="TreeGrafter"/>
</dbReference>
<dbReference type="InterPro" id="IPR015946">
    <property type="entry name" value="KH_dom-like_a/b"/>
</dbReference>
<dbReference type="RefSeq" id="WP_176975445.1">
    <property type="nucleotide sequence ID" value="NZ_JABZEO010000003.1"/>
</dbReference>
<dbReference type="SUPFAM" id="SSF89919">
    <property type="entry name" value="Ribosome-binding factor A, RbfA"/>
    <property type="match status" value="1"/>
</dbReference>
<gene>
    <name evidence="2 3" type="primary">rbfA</name>
    <name evidence="3" type="ORF">HW932_05225</name>
</gene>
<dbReference type="PANTHER" id="PTHR33515:SF1">
    <property type="entry name" value="RIBOSOME-BINDING FACTOR A, CHLOROPLASTIC-RELATED"/>
    <property type="match status" value="1"/>
</dbReference>
<dbReference type="HAMAP" id="MF_00003">
    <property type="entry name" value="RbfA"/>
    <property type="match status" value="1"/>
</dbReference>
<name>A0A850RCG6_9GAMM</name>
<dbReference type="EMBL" id="JABZEO010000003">
    <property type="protein sequence ID" value="NVZ08660.1"/>
    <property type="molecule type" value="Genomic_DNA"/>
</dbReference>
<protein>
    <recommendedName>
        <fullName evidence="2">Ribosome-binding factor A</fullName>
    </recommendedName>
</protein>
<dbReference type="PANTHER" id="PTHR33515">
    <property type="entry name" value="RIBOSOME-BINDING FACTOR A, CHLOROPLASTIC-RELATED"/>
    <property type="match status" value="1"/>
</dbReference>
<evidence type="ECO:0000313" key="4">
    <source>
        <dbReference type="Proteomes" id="UP000592294"/>
    </source>
</evidence>
<evidence type="ECO:0000313" key="3">
    <source>
        <dbReference type="EMBL" id="NVZ08660.1"/>
    </source>
</evidence>
<keyword evidence="1 2" id="KW-0690">Ribosome biogenesis</keyword>
<comment type="subcellular location">
    <subcellularLocation>
        <location evidence="2">Cytoplasm</location>
    </subcellularLocation>
</comment>
<comment type="similarity">
    <text evidence="2">Belongs to the RbfA family.</text>
</comment>
<dbReference type="Gene3D" id="3.30.300.20">
    <property type="match status" value="1"/>
</dbReference>
<dbReference type="Pfam" id="PF02033">
    <property type="entry name" value="RBFA"/>
    <property type="match status" value="1"/>
</dbReference>
<comment type="function">
    <text evidence="2">One of several proteins that assist in the late maturation steps of the functional core of the 30S ribosomal subunit. Associates with free 30S ribosomal subunits (but not with 30S subunits that are part of 70S ribosomes or polysomes). Required for efficient processing of 16S rRNA. May interact with the 5'-terminal helix region of 16S rRNA.</text>
</comment>
<dbReference type="PROSITE" id="PS01319">
    <property type="entry name" value="RBFA"/>
    <property type="match status" value="1"/>
</dbReference>
<dbReference type="GO" id="GO:0030490">
    <property type="term" value="P:maturation of SSU-rRNA"/>
    <property type="evidence" value="ECO:0007669"/>
    <property type="project" value="UniProtKB-UniRule"/>
</dbReference>
<comment type="caution">
    <text evidence="3">The sequence shown here is derived from an EMBL/GenBank/DDBJ whole genome shotgun (WGS) entry which is preliminary data.</text>
</comment>
<dbReference type="Proteomes" id="UP000592294">
    <property type="component" value="Unassembled WGS sequence"/>
</dbReference>
<keyword evidence="4" id="KW-1185">Reference proteome</keyword>
<sequence>MNEREFDRTERIGAEMKRALAVLVRDQVKDPRLANITVHEVRVTRDLAHAKVYFTCFPSDEDTQAQERLLNKQLAGFLRHALAQEVRLRAMPQLHFVHDESIAKGEHLSSLIEQAVAQERPATEEEH</sequence>
<dbReference type="InterPro" id="IPR020053">
    <property type="entry name" value="Ribosome-bd_factorA_CS"/>
</dbReference>
<dbReference type="GO" id="GO:0043024">
    <property type="term" value="F:ribosomal small subunit binding"/>
    <property type="evidence" value="ECO:0007669"/>
    <property type="project" value="TreeGrafter"/>
</dbReference>
<reference evidence="3 4" key="1">
    <citation type="submission" date="2020-06" db="EMBL/GenBank/DDBJ databases">
        <title>Whole-genome sequence of Allochromatium humboldtianum DSM 21881, type strain.</title>
        <authorList>
            <person name="Kyndt J.A."/>
            <person name="Meyer T.E."/>
        </authorList>
    </citation>
    <scope>NUCLEOTIDE SEQUENCE [LARGE SCALE GENOMIC DNA]</scope>
    <source>
        <strain evidence="3 4">DSM 21881</strain>
    </source>
</reference>
<accession>A0A850RCG6</accession>
<dbReference type="InterPro" id="IPR000238">
    <property type="entry name" value="RbfA"/>
</dbReference>
<dbReference type="InterPro" id="IPR023799">
    <property type="entry name" value="RbfA_dom_sf"/>
</dbReference>
<dbReference type="NCBIfam" id="TIGR00082">
    <property type="entry name" value="rbfA"/>
    <property type="match status" value="1"/>
</dbReference>
<dbReference type="AlphaFoldDB" id="A0A850RCG6"/>
<evidence type="ECO:0000256" key="1">
    <source>
        <dbReference type="ARBA" id="ARBA00022517"/>
    </source>
</evidence>
<proteinExistence type="inferred from homology"/>
<evidence type="ECO:0000256" key="2">
    <source>
        <dbReference type="HAMAP-Rule" id="MF_00003"/>
    </source>
</evidence>
<keyword evidence="2" id="KW-0963">Cytoplasm</keyword>
<organism evidence="3 4">
    <name type="scientific">Allochromatium humboldtianum</name>
    <dbReference type="NCBI Taxonomy" id="504901"/>
    <lineage>
        <taxon>Bacteria</taxon>
        <taxon>Pseudomonadati</taxon>
        <taxon>Pseudomonadota</taxon>
        <taxon>Gammaproteobacteria</taxon>
        <taxon>Chromatiales</taxon>
        <taxon>Chromatiaceae</taxon>
        <taxon>Allochromatium</taxon>
    </lineage>
</organism>
<comment type="subunit">
    <text evidence="2">Monomer. Binds 30S ribosomal subunits, but not 50S ribosomal subunits or 70S ribosomes.</text>
</comment>